<protein>
    <recommendedName>
        <fullName evidence="3">DUF4189 domain-containing protein</fullName>
    </recommendedName>
</protein>
<evidence type="ECO:0008006" key="3">
    <source>
        <dbReference type="Google" id="ProtNLM"/>
    </source>
</evidence>
<evidence type="ECO:0000313" key="2">
    <source>
        <dbReference type="Proteomes" id="UP000199147"/>
    </source>
</evidence>
<dbReference type="Proteomes" id="UP000199147">
    <property type="component" value="Unassembled WGS sequence"/>
</dbReference>
<sequence length="143" mass="13971" precursor="true">MVKSRWVSAILGTGVIAAGITAGTAWAGGPGGYVEDPEDIFAAVGTGEFIDTIAGFTATGDTSEEASAAVIAACQNAGGVECTADEVTNDKLCIVSVASPSNHAVAGGAGATVEAARQDAFNRAAANNTPLDADSPVVVSACP</sequence>
<reference evidence="2" key="1">
    <citation type="submission" date="2015-07" db="EMBL/GenBank/DDBJ databases">
        <authorList>
            <person name="Urmite Genomes"/>
        </authorList>
    </citation>
    <scope>NUCLEOTIDE SEQUENCE [LARGE SCALE GENOMIC DNA]</scope>
    <source>
        <strain evidence="2">type strain: ATCC 49404</strain>
    </source>
</reference>
<evidence type="ECO:0000313" key="1">
    <source>
        <dbReference type="EMBL" id="CRZ18473.1"/>
    </source>
</evidence>
<gene>
    <name evidence="1" type="ORF">BN2156_05376</name>
</gene>
<keyword evidence="2" id="KW-1185">Reference proteome</keyword>
<accession>A0A0H5RX21</accession>
<dbReference type="EMBL" id="CWKH01000003">
    <property type="protein sequence ID" value="CRZ18473.1"/>
    <property type="molecule type" value="Genomic_DNA"/>
</dbReference>
<dbReference type="OrthoDB" id="4751006at2"/>
<organism evidence="1 2">
    <name type="scientific">Mycolicibacterium neworleansense</name>
    <dbReference type="NCBI Taxonomy" id="146018"/>
    <lineage>
        <taxon>Bacteria</taxon>
        <taxon>Bacillati</taxon>
        <taxon>Actinomycetota</taxon>
        <taxon>Actinomycetes</taxon>
        <taxon>Mycobacteriales</taxon>
        <taxon>Mycobacteriaceae</taxon>
        <taxon>Mycolicibacterium</taxon>
    </lineage>
</organism>
<dbReference type="AlphaFoldDB" id="A0A0H5RX21"/>
<name>A0A0H5RX21_9MYCO</name>
<dbReference type="STRING" id="146018.BN2156_05376"/>
<proteinExistence type="predicted"/>